<comment type="caution">
    <text evidence="2">The sequence shown here is derived from an EMBL/GenBank/DDBJ whole genome shotgun (WGS) entry which is preliminary data.</text>
</comment>
<accession>A0A7Z7NCJ0</accession>
<evidence type="ECO:0000313" key="2">
    <source>
        <dbReference type="EMBL" id="SOJ57171.1"/>
    </source>
</evidence>
<dbReference type="Proteomes" id="UP000554965">
    <property type="component" value="Unassembled WGS sequence"/>
</dbReference>
<evidence type="ECO:0000313" key="3">
    <source>
        <dbReference type="Proteomes" id="UP000554965"/>
    </source>
</evidence>
<dbReference type="EMBL" id="OCTY01000002">
    <property type="protein sequence ID" value="SOJ57171.1"/>
    <property type="molecule type" value="Genomic_DNA"/>
</dbReference>
<keyword evidence="1" id="KW-0732">Signal</keyword>
<feature type="signal peptide" evidence="1">
    <location>
        <begin position="1"/>
        <end position="26"/>
    </location>
</feature>
<evidence type="ECO:0008006" key="4">
    <source>
        <dbReference type="Google" id="ProtNLM"/>
    </source>
</evidence>
<organism evidence="2 3">
    <name type="scientific">Mycobacterium simulans</name>
    <dbReference type="NCBI Taxonomy" id="627089"/>
    <lineage>
        <taxon>Bacteria</taxon>
        <taxon>Bacillati</taxon>
        <taxon>Actinomycetota</taxon>
        <taxon>Actinomycetes</taxon>
        <taxon>Mycobacteriales</taxon>
        <taxon>Mycobacteriaceae</taxon>
        <taxon>Mycobacterium</taxon>
    </lineage>
</organism>
<name>A0A7Z7NCJ0_9MYCO</name>
<proteinExistence type="predicted"/>
<evidence type="ECO:0000256" key="1">
    <source>
        <dbReference type="SAM" id="SignalP"/>
    </source>
</evidence>
<feature type="chain" id="PRO_5031526395" description="DUF732 domain-containing protein" evidence="1">
    <location>
        <begin position="27"/>
        <end position="104"/>
    </location>
</feature>
<gene>
    <name evidence="2" type="ORF">MSIMFB_04649</name>
</gene>
<dbReference type="AlphaFoldDB" id="A0A7Z7NCJ0"/>
<reference evidence="2 3" key="1">
    <citation type="submission" date="2017-10" db="EMBL/GenBank/DDBJ databases">
        <authorList>
            <consortium name="Urmite Genomes"/>
        </authorList>
    </citation>
    <scope>NUCLEOTIDE SEQUENCE [LARGE SCALE GENOMIC DNA]</scope>
    <source>
        <strain evidence="2 3">FB-527</strain>
    </source>
</reference>
<protein>
    <recommendedName>
        <fullName evidence="4">DUF732 domain-containing protein</fullName>
    </recommendedName>
</protein>
<keyword evidence="3" id="KW-1185">Reference proteome</keyword>
<sequence length="104" mass="10855">MSMRSICVAVLLMAPVVLVEASSAHADTGINGYVQCLGGDAKPPPPGVSAENWFPSVHVIQTDFDGGVPPAQIVQILVGMGVNPDDAATRVRCFVAYQPRGQGH</sequence>